<dbReference type="EMBL" id="JAFEKC020000015">
    <property type="protein sequence ID" value="KAK0510798.1"/>
    <property type="molecule type" value="Genomic_DNA"/>
</dbReference>
<evidence type="ECO:0000313" key="2">
    <source>
        <dbReference type="EMBL" id="KAK0510798.1"/>
    </source>
</evidence>
<keyword evidence="3" id="KW-1185">Reference proteome</keyword>
<name>A0AA39QX33_9LECA</name>
<evidence type="ECO:0000313" key="3">
    <source>
        <dbReference type="Proteomes" id="UP001166286"/>
    </source>
</evidence>
<organism evidence="2 3">
    <name type="scientific">Cladonia borealis</name>
    <dbReference type="NCBI Taxonomy" id="184061"/>
    <lineage>
        <taxon>Eukaryota</taxon>
        <taxon>Fungi</taxon>
        <taxon>Dikarya</taxon>
        <taxon>Ascomycota</taxon>
        <taxon>Pezizomycotina</taxon>
        <taxon>Lecanoromycetes</taxon>
        <taxon>OSLEUM clade</taxon>
        <taxon>Lecanoromycetidae</taxon>
        <taxon>Lecanorales</taxon>
        <taxon>Lecanorineae</taxon>
        <taxon>Cladoniaceae</taxon>
        <taxon>Cladonia</taxon>
    </lineage>
</organism>
<keyword evidence="1" id="KW-1133">Transmembrane helix</keyword>
<evidence type="ECO:0000256" key="1">
    <source>
        <dbReference type="SAM" id="Phobius"/>
    </source>
</evidence>
<proteinExistence type="predicted"/>
<evidence type="ECO:0008006" key="4">
    <source>
        <dbReference type="Google" id="ProtNLM"/>
    </source>
</evidence>
<sequence>MSILSSPRALYITRLVQLGFTIGFLILVCYSSVHRGWWHDLDGPLAIGIITSILTLLLTLHFLTTHHLSSTTNPFTGSTTRTILRLVIELLLLLLWIATAVLMLRPHTCFSRVEADGQDRCLANDKDETGKAWSDQPLTQWDLGVGFGFVEIVSFILTGLLVWRDDTANKVGGGTSYA</sequence>
<protein>
    <recommendedName>
        <fullName evidence="4">MARVEL domain-containing protein</fullName>
    </recommendedName>
</protein>
<feature type="transmembrane region" description="Helical" evidence="1">
    <location>
        <begin position="12"/>
        <end position="33"/>
    </location>
</feature>
<keyword evidence="1" id="KW-0472">Membrane</keyword>
<dbReference type="Proteomes" id="UP001166286">
    <property type="component" value="Unassembled WGS sequence"/>
</dbReference>
<accession>A0AA39QX33</accession>
<comment type="caution">
    <text evidence="2">The sequence shown here is derived from an EMBL/GenBank/DDBJ whole genome shotgun (WGS) entry which is preliminary data.</text>
</comment>
<reference evidence="2" key="1">
    <citation type="submission" date="2023-03" db="EMBL/GenBank/DDBJ databases">
        <title>Complete genome of Cladonia borealis.</title>
        <authorList>
            <person name="Park H."/>
        </authorList>
    </citation>
    <scope>NUCLEOTIDE SEQUENCE</scope>
    <source>
        <strain evidence="2">ANT050790</strain>
    </source>
</reference>
<feature type="transmembrane region" description="Helical" evidence="1">
    <location>
        <begin position="45"/>
        <end position="63"/>
    </location>
</feature>
<keyword evidence="1" id="KW-0812">Transmembrane</keyword>
<feature type="transmembrane region" description="Helical" evidence="1">
    <location>
        <begin position="83"/>
        <end position="104"/>
    </location>
</feature>
<feature type="transmembrane region" description="Helical" evidence="1">
    <location>
        <begin position="143"/>
        <end position="163"/>
    </location>
</feature>
<dbReference type="AlphaFoldDB" id="A0AA39QX33"/>
<gene>
    <name evidence="2" type="ORF">JMJ35_007230</name>
</gene>